<dbReference type="RefSeq" id="WP_011700338.1">
    <property type="nucleotide sequence ID" value="NC_008554.1"/>
</dbReference>
<dbReference type="InParanoid" id="A0LP61"/>
<dbReference type="Gene3D" id="3.40.50.1820">
    <property type="entry name" value="alpha/beta hydrolase"/>
    <property type="match status" value="1"/>
</dbReference>
<proteinExistence type="predicted"/>
<dbReference type="PANTHER" id="PTHR43798:SF33">
    <property type="entry name" value="HYDROLASE, PUTATIVE (AFU_ORTHOLOGUE AFUA_2G14860)-RELATED"/>
    <property type="match status" value="1"/>
</dbReference>
<keyword evidence="2" id="KW-0378">Hydrolase</keyword>
<reference evidence="2 3" key="1">
    <citation type="submission" date="2006-10" db="EMBL/GenBank/DDBJ databases">
        <title>Complete sequence of Syntrophobacter fumaroxidans MPOB.</title>
        <authorList>
            <consortium name="US DOE Joint Genome Institute"/>
            <person name="Copeland A."/>
            <person name="Lucas S."/>
            <person name="Lapidus A."/>
            <person name="Barry K."/>
            <person name="Detter J.C."/>
            <person name="Glavina del Rio T."/>
            <person name="Hammon N."/>
            <person name="Israni S."/>
            <person name="Pitluck S."/>
            <person name="Goltsman E.G."/>
            <person name="Martinez M."/>
            <person name="Schmutz J."/>
            <person name="Larimer F."/>
            <person name="Land M."/>
            <person name="Hauser L."/>
            <person name="Kyrpides N."/>
            <person name="Kim E."/>
            <person name="Boone D.R."/>
            <person name="Brockman F."/>
            <person name="Culley D."/>
            <person name="Ferry J."/>
            <person name="Gunsalus R."/>
            <person name="McInerney M.J."/>
            <person name="Morrison M."/>
            <person name="Plugge C."/>
            <person name="Rohlin L."/>
            <person name="Scholten J."/>
            <person name="Sieber J."/>
            <person name="Stams A.J.M."/>
            <person name="Worm P."/>
            <person name="Henstra A.M."/>
            <person name="Richardson P."/>
        </authorList>
    </citation>
    <scope>NUCLEOTIDE SEQUENCE [LARGE SCALE GENOMIC DNA]</scope>
    <source>
        <strain evidence="3">DSM 10017 / MPOB</strain>
    </source>
</reference>
<sequence>MGSLEPDLRFNGVALETGVRMHYVERGPAGAEATVFIHGYADSWFSFSRVLSALSPRHRAVAVDLRGHGDSEKPMGAYSLDAFARDVVSFMDAVGVERANLAGHSMGSFIAQRVAMIAPQRVKSLTLISSAPTSKDHPLLLELKGAVDRLSDPVDRAFVAEFQATTNPVPADFMEGIISESLKIPARIWRETLHTLLLEDHSARLPEIVVPTLIAWGKQDGFFTREFQDGLRELIPASNIKTYAAGHALHWEKPAEFTRDLEAFIAEA</sequence>
<accession>A0LP61</accession>
<dbReference type="Proteomes" id="UP000001784">
    <property type="component" value="Chromosome"/>
</dbReference>
<feature type="domain" description="AB hydrolase-1" evidence="1">
    <location>
        <begin position="35"/>
        <end position="174"/>
    </location>
</feature>
<dbReference type="KEGG" id="sfu:Sfum_3543"/>
<organism evidence="2 3">
    <name type="scientific">Syntrophobacter fumaroxidans (strain DSM 10017 / MPOB)</name>
    <dbReference type="NCBI Taxonomy" id="335543"/>
    <lineage>
        <taxon>Bacteria</taxon>
        <taxon>Pseudomonadati</taxon>
        <taxon>Thermodesulfobacteriota</taxon>
        <taxon>Syntrophobacteria</taxon>
        <taxon>Syntrophobacterales</taxon>
        <taxon>Syntrophobacteraceae</taxon>
        <taxon>Syntrophobacter</taxon>
    </lineage>
</organism>
<dbReference type="GO" id="GO:0016020">
    <property type="term" value="C:membrane"/>
    <property type="evidence" value="ECO:0007669"/>
    <property type="project" value="TreeGrafter"/>
</dbReference>
<name>A0LP61_SYNFM</name>
<evidence type="ECO:0000313" key="2">
    <source>
        <dbReference type="EMBL" id="ABK19213.1"/>
    </source>
</evidence>
<dbReference type="FunCoup" id="A0LP61">
    <property type="interactions" value="392"/>
</dbReference>
<dbReference type="PANTHER" id="PTHR43798">
    <property type="entry name" value="MONOACYLGLYCEROL LIPASE"/>
    <property type="match status" value="1"/>
</dbReference>
<dbReference type="HOGENOM" id="CLU_020336_50_4_7"/>
<dbReference type="AlphaFoldDB" id="A0LP61"/>
<dbReference type="Pfam" id="PF00561">
    <property type="entry name" value="Abhydrolase_1"/>
    <property type="match status" value="1"/>
</dbReference>
<dbReference type="eggNOG" id="COG0596">
    <property type="taxonomic scope" value="Bacteria"/>
</dbReference>
<dbReference type="SUPFAM" id="SSF53474">
    <property type="entry name" value="alpha/beta-Hydrolases"/>
    <property type="match status" value="1"/>
</dbReference>
<gene>
    <name evidence="2" type="ordered locus">Sfum_3543</name>
</gene>
<dbReference type="InterPro" id="IPR029058">
    <property type="entry name" value="AB_hydrolase_fold"/>
</dbReference>
<dbReference type="EMBL" id="CP000478">
    <property type="protein sequence ID" value="ABK19213.1"/>
    <property type="molecule type" value="Genomic_DNA"/>
</dbReference>
<evidence type="ECO:0000259" key="1">
    <source>
        <dbReference type="Pfam" id="PF00561"/>
    </source>
</evidence>
<dbReference type="InterPro" id="IPR000073">
    <property type="entry name" value="AB_hydrolase_1"/>
</dbReference>
<dbReference type="ESTHER" id="synfm-a0lp61">
    <property type="family name" value="6_AlphaBeta_hydrolase"/>
</dbReference>
<keyword evidence="3" id="KW-1185">Reference proteome</keyword>
<dbReference type="OrthoDB" id="5385630at2"/>
<dbReference type="STRING" id="335543.Sfum_3543"/>
<dbReference type="GO" id="GO:0016787">
    <property type="term" value="F:hydrolase activity"/>
    <property type="evidence" value="ECO:0007669"/>
    <property type="project" value="UniProtKB-KW"/>
</dbReference>
<dbReference type="PRINTS" id="PR00111">
    <property type="entry name" value="ABHYDROLASE"/>
</dbReference>
<dbReference type="InterPro" id="IPR050266">
    <property type="entry name" value="AB_hydrolase_sf"/>
</dbReference>
<evidence type="ECO:0000313" key="3">
    <source>
        <dbReference type="Proteomes" id="UP000001784"/>
    </source>
</evidence>
<protein>
    <submittedName>
        <fullName evidence="2">Alpha/beta hydrolase fold</fullName>
    </submittedName>
</protein>